<reference evidence="2 3" key="2">
    <citation type="submission" date="2021-10" db="EMBL/GenBank/DDBJ databases">
        <authorList>
            <person name="Piombo E."/>
        </authorList>
    </citation>
    <scope>NUCLEOTIDE SEQUENCE [LARGE SCALE GENOMIC DNA]</scope>
</reference>
<feature type="compositionally biased region" description="Basic and acidic residues" evidence="1">
    <location>
        <begin position="449"/>
        <end position="461"/>
    </location>
</feature>
<dbReference type="PANTHER" id="PTHR34706:SF3">
    <property type="entry name" value="ANKYRIN REPEAT PROTEIN (AFU_ORTHOLOGUE AFUA_7G06200)"/>
    <property type="match status" value="1"/>
</dbReference>
<feature type="compositionally biased region" description="Low complexity" evidence="1">
    <location>
        <begin position="470"/>
        <end position="479"/>
    </location>
</feature>
<proteinExistence type="predicted"/>
<feature type="region of interest" description="Disordered" evidence="1">
    <location>
        <begin position="531"/>
        <end position="559"/>
    </location>
</feature>
<dbReference type="AlphaFoldDB" id="A0A9N9ZNK0"/>
<gene>
    <name evidence="2" type="ORF">CSOL1703_00007729</name>
</gene>
<sequence>MELQTDPDDLLYDLASECEDLLDQKSKELSRIDSKSAILGLCDEFQQRFAMWAEHLGVFARRSQCLDTRLRNHPDLRELTYRLLDILRRYLHQWKCDGSIQLREDQGLKTTLKAVDDALSRLSQLGVTIRRSSSSKANRRVERFAAELELRPFASLCEWAVEALYPLAHPSLKDHLSKSMVDRYSRILYNKSRHQKLKTRREPRELPVELPTIQETATEEIQLNNPVVQPTRPHKPPVTVDNVKPPTILSQSDLSSVDPQRIGKQNRPPDEVSTKFHKTPSVQVNQCNYPRRPAASNVFTCEWCSEVLNKKSLSENEWHRHIHRDLKPYVCVSEECTQGHPSYPTFDEWFAHMKLHDRGWQKRVYLTDSWFCALCESDQDAYNDSQLLYSHLEKCHSDGFTRAQLQAFSRQSKTKQHRAWNDCLLCSFAIDGQSPGADTGSDKRRKGLAKKDGTKSLRKNLEMMNPEPHSSGIDSSDTSSDSEDHVSLRRKPQRTEERSKTVARHIASHLQVLMLLTIRFAGLQDDDGGLDDDINSKSAEINEESSSPGPDDSYESLSDSSLRKEAIVIDADELRNSEDIMDLDYIAVEDDSLVPDMDITLDDVPRQYDNLSAKTKAEFVNNVKTAFEGTPAERFFKNNPKFIEELAVKAAFLADDITTSICNKDLLPKIAQVTMHQNVIYCDDSSSMKREGRWDSQNQLINRIARITTRILPEGEGIYMRYINQEIPNSDSLKFEELLDIVKPLTWGGDTPIGTNLKSKILQPLVYSKLPNDLKRPLLVSVITDGMPEPEPKDTFVDAIAECGDKLEAAGLPRESVKFMIGQVGSATAATKFLQDVGKEPRIQDVVFVASEKLDVITSGLENDWKMDEWVRIWKMDEWLIEMLYAPIMKGEGKKKQ</sequence>
<evidence type="ECO:0000256" key="1">
    <source>
        <dbReference type="SAM" id="MobiDB-lite"/>
    </source>
</evidence>
<feature type="compositionally biased region" description="Polar residues" evidence="1">
    <location>
        <begin position="536"/>
        <end position="548"/>
    </location>
</feature>
<feature type="region of interest" description="Disordered" evidence="1">
    <location>
        <begin position="435"/>
        <end position="502"/>
    </location>
</feature>
<evidence type="ECO:0000313" key="3">
    <source>
        <dbReference type="Proteomes" id="UP000775872"/>
    </source>
</evidence>
<protein>
    <recommendedName>
        <fullName evidence="4">C2H2-type domain-containing protein</fullName>
    </recommendedName>
</protein>
<dbReference type="EMBL" id="CABFOC020000091">
    <property type="protein sequence ID" value="CAH0058706.1"/>
    <property type="molecule type" value="Genomic_DNA"/>
</dbReference>
<feature type="compositionally biased region" description="Basic and acidic residues" evidence="1">
    <location>
        <begin position="482"/>
        <end position="500"/>
    </location>
</feature>
<evidence type="ECO:0000313" key="2">
    <source>
        <dbReference type="EMBL" id="CAH0058706.1"/>
    </source>
</evidence>
<organism evidence="2 3">
    <name type="scientific">Clonostachys solani</name>
    <dbReference type="NCBI Taxonomy" id="160281"/>
    <lineage>
        <taxon>Eukaryota</taxon>
        <taxon>Fungi</taxon>
        <taxon>Dikarya</taxon>
        <taxon>Ascomycota</taxon>
        <taxon>Pezizomycotina</taxon>
        <taxon>Sordariomycetes</taxon>
        <taxon>Hypocreomycetidae</taxon>
        <taxon>Hypocreales</taxon>
        <taxon>Bionectriaceae</taxon>
        <taxon>Clonostachys</taxon>
    </lineage>
</organism>
<evidence type="ECO:0008006" key="4">
    <source>
        <dbReference type="Google" id="ProtNLM"/>
    </source>
</evidence>
<comment type="caution">
    <text evidence="2">The sequence shown here is derived from an EMBL/GenBank/DDBJ whole genome shotgun (WGS) entry which is preliminary data.</text>
</comment>
<dbReference type="Proteomes" id="UP000775872">
    <property type="component" value="Unassembled WGS sequence"/>
</dbReference>
<accession>A0A9N9ZNK0</accession>
<dbReference type="OrthoDB" id="2142040at2759"/>
<keyword evidence="3" id="KW-1185">Reference proteome</keyword>
<dbReference type="PANTHER" id="PTHR34706">
    <property type="entry name" value="SLR1338 PROTEIN"/>
    <property type="match status" value="1"/>
</dbReference>
<feature type="compositionally biased region" description="Polar residues" evidence="1">
    <location>
        <begin position="248"/>
        <end position="258"/>
    </location>
</feature>
<reference evidence="3" key="1">
    <citation type="submission" date="2019-06" db="EMBL/GenBank/DDBJ databases">
        <authorList>
            <person name="Broberg M."/>
        </authorList>
    </citation>
    <scope>NUCLEOTIDE SEQUENCE [LARGE SCALE GENOMIC DNA]</scope>
</reference>
<name>A0A9N9ZNK0_9HYPO</name>
<feature type="region of interest" description="Disordered" evidence="1">
    <location>
        <begin position="227"/>
        <end position="275"/>
    </location>
</feature>